<accession>U1N1Y3</accession>
<sequence length="247" mass="28451">MFKRPIHNILTGLGMLGVFFVGWWGWYVFDGSDKAEQRAIETAQEYVNVTYPDLSLHVSDVMYLSLYDPKYHVTMSSDTSVDTEFVVRITRGGHVVDDSYEDDVVSKENTYRRISEAYDAAVQQSIAPTFSDRIDVMTELSDSAWRDDVAHGDDVTHLQLDQAVDLEFYGARYGILFLHAEDDSYTYEDVMVLLRDVKRVADENRVPFHSLKLQITIDGIERYAEGIRYSDLDSPYLLARLKQRMND</sequence>
<dbReference type="PATRIC" id="fig|1345023.5.peg.1388"/>
<keyword evidence="1" id="KW-0472">Membrane</keyword>
<evidence type="ECO:0000256" key="1">
    <source>
        <dbReference type="SAM" id="Phobius"/>
    </source>
</evidence>
<dbReference type="EMBL" id="ATCL01000014">
    <property type="protein sequence ID" value="ERG67986.1"/>
    <property type="molecule type" value="Genomic_DNA"/>
</dbReference>
<gene>
    <name evidence="2" type="ORF">M467_11890</name>
</gene>
<name>U1N1Y3_9BACL</name>
<feature type="transmembrane region" description="Helical" evidence="1">
    <location>
        <begin position="6"/>
        <end position="29"/>
    </location>
</feature>
<protein>
    <submittedName>
        <fullName evidence="2">Uncharacterized protein</fullName>
    </submittedName>
</protein>
<dbReference type="Proteomes" id="UP000016464">
    <property type="component" value="Unassembled WGS sequence"/>
</dbReference>
<dbReference type="RefSeq" id="WP_021066552.1">
    <property type="nucleotide sequence ID" value="NZ_ATCL01000014.1"/>
</dbReference>
<comment type="caution">
    <text evidence="2">The sequence shown here is derived from an EMBL/GenBank/DDBJ whole genome shotgun (WGS) entry which is preliminary data.</text>
</comment>
<proteinExistence type="predicted"/>
<evidence type="ECO:0000313" key="2">
    <source>
        <dbReference type="EMBL" id="ERG67986.1"/>
    </source>
</evidence>
<evidence type="ECO:0000313" key="3">
    <source>
        <dbReference type="Proteomes" id="UP000016464"/>
    </source>
</evidence>
<dbReference type="AlphaFoldDB" id="U1N1Y3"/>
<dbReference type="OrthoDB" id="2357275at2"/>
<keyword evidence="1" id="KW-1133">Transmembrane helix</keyword>
<reference evidence="2 3" key="1">
    <citation type="journal article" date="2013" name="Genome Announc.">
        <title>Draft Genome Sequence of Exiguobacterium pavilionensis Strain RW-2, with Wide Thermal, Salinity, and pH Tolerance, Isolated from Modern Freshwater Microbialites.</title>
        <authorList>
            <person name="White R.A.III."/>
            <person name="Grassa C.J."/>
            <person name="Suttle C.A."/>
        </authorList>
    </citation>
    <scope>NUCLEOTIDE SEQUENCE [LARGE SCALE GENOMIC DNA]</scope>
    <source>
        <strain evidence="2 3">RW-2</strain>
    </source>
</reference>
<keyword evidence="1" id="KW-0812">Transmembrane</keyword>
<dbReference type="eggNOG" id="ENOG5032CZ7">
    <property type="taxonomic scope" value="Bacteria"/>
</dbReference>
<keyword evidence="3" id="KW-1185">Reference proteome</keyword>
<dbReference type="STRING" id="1385984.GCA_000702565_00784"/>
<organism evidence="2 3">
    <name type="scientific">Exiguobacterium chiriqhucha RW-2</name>
    <dbReference type="NCBI Taxonomy" id="1345023"/>
    <lineage>
        <taxon>Bacteria</taxon>
        <taxon>Bacillati</taxon>
        <taxon>Bacillota</taxon>
        <taxon>Bacilli</taxon>
        <taxon>Bacillales</taxon>
        <taxon>Bacillales Family XII. Incertae Sedis</taxon>
        <taxon>Exiguobacterium</taxon>
    </lineage>
</organism>